<evidence type="ECO:0000256" key="1">
    <source>
        <dbReference type="SAM" id="MobiDB-lite"/>
    </source>
</evidence>
<dbReference type="EMBL" id="APMY01000106">
    <property type="protein sequence ID" value="EOM75083.1"/>
    <property type="molecule type" value="Genomic_DNA"/>
</dbReference>
<sequence>MDVPTMLATTMRRRGTPATVSPVSSGFAAPWSIVLLTEDTPNLFHLMGRNPKTWNIEHRESGRDATGSRTGVRAPRTDTIGTSVLTRS</sequence>
<dbReference type="AlphaFoldDB" id="R7WIQ7"/>
<evidence type="ECO:0000313" key="3">
    <source>
        <dbReference type="Proteomes" id="UP000013525"/>
    </source>
</evidence>
<organism evidence="2 3">
    <name type="scientific">Rhodococcus rhodnii LMG 5362</name>
    <dbReference type="NCBI Taxonomy" id="1273125"/>
    <lineage>
        <taxon>Bacteria</taxon>
        <taxon>Bacillati</taxon>
        <taxon>Actinomycetota</taxon>
        <taxon>Actinomycetes</taxon>
        <taxon>Mycobacteriales</taxon>
        <taxon>Nocardiaceae</taxon>
        <taxon>Rhodococcus</taxon>
    </lineage>
</organism>
<feature type="compositionally biased region" description="Polar residues" evidence="1">
    <location>
        <begin position="79"/>
        <end position="88"/>
    </location>
</feature>
<gene>
    <name evidence="2" type="ORF">Rrhod_3581</name>
</gene>
<dbReference type="Proteomes" id="UP000013525">
    <property type="component" value="Unassembled WGS sequence"/>
</dbReference>
<accession>R7WIQ7</accession>
<proteinExistence type="predicted"/>
<feature type="region of interest" description="Disordered" evidence="1">
    <location>
        <begin position="1"/>
        <end position="23"/>
    </location>
</feature>
<comment type="caution">
    <text evidence="2">The sequence shown here is derived from an EMBL/GenBank/DDBJ whole genome shotgun (WGS) entry which is preliminary data.</text>
</comment>
<reference evidence="2 3" key="1">
    <citation type="journal article" date="2013" name="Genome Announc.">
        <title>Draft Genome Sequence of Rhodococcus rhodnii Strain LMG5362, a Symbiont of Rhodnius prolixus (Hemiptera, Reduviidae, Triatominae), the Principle Vector of Trypanosoma cruzi.</title>
        <authorList>
            <person name="Pachebat J.A."/>
            <person name="van Keulen G."/>
            <person name="Whitten M.M."/>
            <person name="Girdwood S."/>
            <person name="Del Sol R."/>
            <person name="Dyson P.J."/>
            <person name="Facey P.D."/>
        </authorList>
    </citation>
    <scope>NUCLEOTIDE SEQUENCE [LARGE SCALE GENOMIC DNA]</scope>
    <source>
        <strain evidence="2 3">LMG 5362</strain>
    </source>
</reference>
<protein>
    <submittedName>
        <fullName evidence="2">Uncharacterized protein</fullName>
    </submittedName>
</protein>
<feature type="region of interest" description="Disordered" evidence="1">
    <location>
        <begin position="59"/>
        <end position="88"/>
    </location>
</feature>
<evidence type="ECO:0000313" key="2">
    <source>
        <dbReference type="EMBL" id="EOM75083.1"/>
    </source>
</evidence>
<name>R7WIQ7_9NOCA</name>
<keyword evidence="3" id="KW-1185">Reference proteome</keyword>